<dbReference type="Proteomes" id="UP000282759">
    <property type="component" value="Unassembled WGS sequence"/>
</dbReference>
<dbReference type="Pfam" id="PF14344">
    <property type="entry name" value="DUF4397"/>
    <property type="match status" value="1"/>
</dbReference>
<comment type="caution">
    <text evidence="3">The sequence shown here is derived from an EMBL/GenBank/DDBJ whole genome shotgun (WGS) entry which is preliminary data.</text>
</comment>
<feature type="chain" id="PRO_5018644851" evidence="1">
    <location>
        <begin position="22"/>
        <end position="223"/>
    </location>
</feature>
<reference evidence="3 4" key="1">
    <citation type="submission" date="2019-01" db="EMBL/GenBank/DDBJ databases">
        <authorList>
            <person name="Chen W.-M."/>
        </authorList>
    </citation>
    <scope>NUCLEOTIDE SEQUENCE [LARGE SCALE GENOMIC DNA]</scope>
    <source>
        <strain evidence="3 4">YBJ-36</strain>
    </source>
</reference>
<dbReference type="InterPro" id="IPR025510">
    <property type="entry name" value="DUF4397"/>
</dbReference>
<organism evidence="3 4">
    <name type="scientific">Mucilaginibacter limnophilus</name>
    <dbReference type="NCBI Taxonomy" id="1932778"/>
    <lineage>
        <taxon>Bacteria</taxon>
        <taxon>Pseudomonadati</taxon>
        <taxon>Bacteroidota</taxon>
        <taxon>Sphingobacteriia</taxon>
        <taxon>Sphingobacteriales</taxon>
        <taxon>Sphingobacteriaceae</taxon>
        <taxon>Mucilaginibacter</taxon>
    </lineage>
</organism>
<sequence length="223" mass="24282">MNLKAPFVVFFLIMATLVACQKDDLPPQVSTNTAQLSVINLTTSQLNFFQNGNRLNRTSTIYALGATDYFEVFAGEQVFQFKRNGSSDVLFNVNLTLDSLGSYSLFAAGLSPDDMILANDDNITIDTGDVSMIRFVNASPEQGNFDLLLNDTLAFGSRAYKTISDFVPVRSGERILKITRSGTGDTLIRDTIELTRGRAYTIFSKGLIGQTGDAGFGSGLILN</sequence>
<dbReference type="AlphaFoldDB" id="A0A3S2V786"/>
<keyword evidence="1" id="KW-0732">Signal</keyword>
<protein>
    <submittedName>
        <fullName evidence="3">DUF4397 domain-containing protein</fullName>
    </submittedName>
</protein>
<proteinExistence type="predicted"/>
<name>A0A3S2V786_9SPHI</name>
<evidence type="ECO:0000256" key="1">
    <source>
        <dbReference type="SAM" id="SignalP"/>
    </source>
</evidence>
<dbReference type="EMBL" id="SACK01000006">
    <property type="protein sequence ID" value="RVU00206.1"/>
    <property type="molecule type" value="Genomic_DNA"/>
</dbReference>
<feature type="signal peptide" evidence="1">
    <location>
        <begin position="1"/>
        <end position="21"/>
    </location>
</feature>
<dbReference type="PROSITE" id="PS51257">
    <property type="entry name" value="PROKAR_LIPOPROTEIN"/>
    <property type="match status" value="1"/>
</dbReference>
<gene>
    <name evidence="3" type="ORF">EOD41_14715</name>
</gene>
<evidence type="ECO:0000313" key="4">
    <source>
        <dbReference type="Proteomes" id="UP000282759"/>
    </source>
</evidence>
<keyword evidence="4" id="KW-1185">Reference proteome</keyword>
<evidence type="ECO:0000313" key="3">
    <source>
        <dbReference type="EMBL" id="RVU00206.1"/>
    </source>
</evidence>
<dbReference type="RefSeq" id="WP_127706237.1">
    <property type="nucleotide sequence ID" value="NZ_SACK01000006.1"/>
</dbReference>
<accession>A0A3S2V786</accession>
<feature type="domain" description="DUF4397" evidence="2">
    <location>
        <begin position="131"/>
        <end position="204"/>
    </location>
</feature>
<evidence type="ECO:0000259" key="2">
    <source>
        <dbReference type="Pfam" id="PF14344"/>
    </source>
</evidence>
<dbReference type="OrthoDB" id="9792011at2"/>